<dbReference type="RefSeq" id="WP_035439602.1">
    <property type="nucleotide sequence ID" value="NZ_AUEH01000001.1"/>
</dbReference>
<dbReference type="eggNOG" id="COG1284">
    <property type="taxonomic scope" value="Bacteria"/>
</dbReference>
<comment type="caution">
    <text evidence="8">The sequence shown here is derived from an EMBL/GenBank/DDBJ whole genome shotgun (WGS) entry which is preliminary data.</text>
</comment>
<reference evidence="8 9" key="1">
    <citation type="journal article" date="2015" name="Genome Announc.">
        <title>Expanding the biotechnology potential of lactobacilli through comparative genomics of 213 strains and associated genera.</title>
        <authorList>
            <person name="Sun Z."/>
            <person name="Harris H.M."/>
            <person name="McCann A."/>
            <person name="Guo C."/>
            <person name="Argimon S."/>
            <person name="Zhang W."/>
            <person name="Yang X."/>
            <person name="Jeffery I.B."/>
            <person name="Cooney J.C."/>
            <person name="Kagawa T.F."/>
            <person name="Liu W."/>
            <person name="Song Y."/>
            <person name="Salvetti E."/>
            <person name="Wrobel A."/>
            <person name="Rasinkangas P."/>
            <person name="Parkhill J."/>
            <person name="Rea M.C."/>
            <person name="O'Sullivan O."/>
            <person name="Ritari J."/>
            <person name="Douillard F.P."/>
            <person name="Paul Ross R."/>
            <person name="Yang R."/>
            <person name="Briner A.E."/>
            <person name="Felis G.E."/>
            <person name="de Vos W.M."/>
            <person name="Barrangou R."/>
            <person name="Klaenhammer T.R."/>
            <person name="Caufield P.W."/>
            <person name="Cui Y."/>
            <person name="Zhang H."/>
            <person name="O'Toole P.W."/>
        </authorList>
    </citation>
    <scope>NUCLEOTIDE SEQUENCE [LARGE SCALE GENOMIC DNA]</scope>
    <source>
        <strain evidence="8 9">DSM 16991</strain>
    </source>
</reference>
<dbReference type="PANTHER" id="PTHR33545">
    <property type="entry name" value="UPF0750 MEMBRANE PROTEIN YITT-RELATED"/>
    <property type="match status" value="1"/>
</dbReference>
<accession>A0A0R1XKR5</accession>
<feature type="transmembrane region" description="Helical" evidence="6">
    <location>
        <begin position="79"/>
        <end position="97"/>
    </location>
</feature>
<dbReference type="CDD" id="cd16380">
    <property type="entry name" value="YitT_C"/>
    <property type="match status" value="1"/>
</dbReference>
<dbReference type="Gene3D" id="3.30.70.120">
    <property type="match status" value="1"/>
</dbReference>
<dbReference type="Pfam" id="PF02588">
    <property type="entry name" value="YitT_membrane"/>
    <property type="match status" value="1"/>
</dbReference>
<sequence>MWRKQLTRTLRDLLAIGFGCFFYAFGLVAVNIKNHLAEGGITGITLILRYWFHIDPAYSTIFLNIPLIILGYKFLGKRALAYTIYGTGMLSAGLWVWQRLAFVQNLNLHNDLFIAGILAGLFGGIGSGIIYRFGGTTGGSDVLARIFEQERGIPMGRTLLVFDILVLVSSLSYLDIEHMMYTLLASFVFSRIVDQTMEGAYSARGVFIISKKHQEIGQRIMDEMERGITYLDSEGGYHQTPQKMLYCVVSPSEIADLRRLIQDEDPRAFVTIVDVHEALGEGFTYQRPRRSLFSRR</sequence>
<organism evidence="8 9">
    <name type="scientific">Schleiferilactobacillus harbinensis DSM 16991</name>
    <dbReference type="NCBI Taxonomy" id="1122147"/>
    <lineage>
        <taxon>Bacteria</taxon>
        <taxon>Bacillati</taxon>
        <taxon>Bacillota</taxon>
        <taxon>Bacilli</taxon>
        <taxon>Lactobacillales</taxon>
        <taxon>Lactobacillaceae</taxon>
        <taxon>Schleiferilactobacillus</taxon>
    </lineage>
</organism>
<dbReference type="InterPro" id="IPR019264">
    <property type="entry name" value="DUF2179"/>
</dbReference>
<evidence type="ECO:0000313" key="9">
    <source>
        <dbReference type="Proteomes" id="UP000050949"/>
    </source>
</evidence>
<dbReference type="Proteomes" id="UP000050949">
    <property type="component" value="Unassembled WGS sequence"/>
</dbReference>
<evidence type="ECO:0000313" key="8">
    <source>
        <dbReference type="EMBL" id="KRM28393.1"/>
    </source>
</evidence>
<dbReference type="InterPro" id="IPR051461">
    <property type="entry name" value="UPF0750_membrane"/>
</dbReference>
<evidence type="ECO:0000256" key="3">
    <source>
        <dbReference type="ARBA" id="ARBA00022692"/>
    </source>
</evidence>
<keyword evidence="4 6" id="KW-1133">Transmembrane helix</keyword>
<dbReference type="GO" id="GO:0005886">
    <property type="term" value="C:plasma membrane"/>
    <property type="evidence" value="ECO:0007669"/>
    <property type="project" value="UniProtKB-SubCell"/>
</dbReference>
<proteinExistence type="predicted"/>
<gene>
    <name evidence="8" type="ORF">FC91_GL001857</name>
</gene>
<dbReference type="PIRSF" id="PIRSF006483">
    <property type="entry name" value="Membrane_protein_YitT"/>
    <property type="match status" value="1"/>
</dbReference>
<evidence type="ECO:0000256" key="1">
    <source>
        <dbReference type="ARBA" id="ARBA00004651"/>
    </source>
</evidence>
<name>A0A0R1XKR5_9LACO</name>
<keyword evidence="2" id="KW-1003">Cell membrane</keyword>
<evidence type="ECO:0000256" key="4">
    <source>
        <dbReference type="ARBA" id="ARBA00022989"/>
    </source>
</evidence>
<dbReference type="GeneID" id="78509015"/>
<feature type="transmembrane region" description="Helical" evidence="6">
    <location>
        <begin position="12"/>
        <end position="30"/>
    </location>
</feature>
<dbReference type="AlphaFoldDB" id="A0A0R1XKR5"/>
<dbReference type="Pfam" id="PF10035">
    <property type="entry name" value="DUF2179"/>
    <property type="match status" value="1"/>
</dbReference>
<evidence type="ECO:0000256" key="6">
    <source>
        <dbReference type="SAM" id="Phobius"/>
    </source>
</evidence>
<feature type="transmembrane region" description="Helical" evidence="6">
    <location>
        <begin position="112"/>
        <end position="134"/>
    </location>
</feature>
<feature type="transmembrane region" description="Helical" evidence="6">
    <location>
        <begin position="50"/>
        <end position="72"/>
    </location>
</feature>
<evidence type="ECO:0000256" key="5">
    <source>
        <dbReference type="ARBA" id="ARBA00023136"/>
    </source>
</evidence>
<evidence type="ECO:0000256" key="2">
    <source>
        <dbReference type="ARBA" id="ARBA00022475"/>
    </source>
</evidence>
<dbReference type="InterPro" id="IPR015867">
    <property type="entry name" value="N-reg_PII/ATP_PRibTrfase_C"/>
</dbReference>
<feature type="domain" description="DUF2179" evidence="7">
    <location>
        <begin position="226"/>
        <end position="280"/>
    </location>
</feature>
<dbReference type="InterPro" id="IPR003740">
    <property type="entry name" value="YitT"/>
</dbReference>
<keyword evidence="3 6" id="KW-0812">Transmembrane</keyword>
<dbReference type="EMBL" id="AZFW01000032">
    <property type="protein sequence ID" value="KRM28393.1"/>
    <property type="molecule type" value="Genomic_DNA"/>
</dbReference>
<dbReference type="OrthoDB" id="1758221at2"/>
<protein>
    <recommendedName>
        <fullName evidence="7">DUF2179 domain-containing protein</fullName>
    </recommendedName>
</protein>
<dbReference type="PANTHER" id="PTHR33545:SF10">
    <property type="entry name" value="UPF0750 MEMBRANE PROTEIN YPJC"/>
    <property type="match status" value="1"/>
</dbReference>
<evidence type="ECO:0000259" key="7">
    <source>
        <dbReference type="Pfam" id="PF10035"/>
    </source>
</evidence>
<comment type="subcellular location">
    <subcellularLocation>
        <location evidence="1">Cell membrane</location>
        <topology evidence="1">Multi-pass membrane protein</topology>
    </subcellularLocation>
</comment>
<dbReference type="PATRIC" id="fig|1122147.4.peg.1926"/>
<keyword evidence="5 6" id="KW-0472">Membrane</keyword>